<dbReference type="Proteomes" id="UP000451386">
    <property type="component" value="Unassembled WGS sequence"/>
</dbReference>
<evidence type="ECO:0000313" key="1">
    <source>
        <dbReference type="EMBL" id="KAB7486167.1"/>
    </source>
</evidence>
<protein>
    <submittedName>
        <fullName evidence="1">Uncharacterized protein</fullName>
    </submittedName>
</protein>
<reference evidence="1 2" key="1">
    <citation type="journal article" date="2019" name="Nat. Med.">
        <title>A library of human gut bacterial isolates paired with longitudinal multiomics data enables mechanistic microbiome research.</title>
        <authorList>
            <person name="Poyet M."/>
            <person name="Groussin M."/>
            <person name="Gibbons S.M."/>
            <person name="Avila-Pacheco J."/>
            <person name="Jiang X."/>
            <person name="Kearney S.M."/>
            <person name="Perrotta A.R."/>
            <person name="Berdy B."/>
            <person name="Zhao S."/>
            <person name="Lieberman T.D."/>
            <person name="Swanson P.K."/>
            <person name="Smith M."/>
            <person name="Roesemann S."/>
            <person name="Alexander J.E."/>
            <person name="Rich S.A."/>
            <person name="Livny J."/>
            <person name="Vlamakis H."/>
            <person name="Clish C."/>
            <person name="Bullock K."/>
            <person name="Deik A."/>
            <person name="Scott J."/>
            <person name="Pierce K.A."/>
            <person name="Xavier R.J."/>
            <person name="Alm E.J."/>
        </authorList>
    </citation>
    <scope>NUCLEOTIDE SEQUENCE [LARGE SCALE GENOMIC DNA]</scope>
    <source>
        <strain evidence="1 2">BIOML-A13</strain>
    </source>
</reference>
<organism evidence="1 2">
    <name type="scientific">Bifidobacterium bifidum</name>
    <dbReference type="NCBI Taxonomy" id="1681"/>
    <lineage>
        <taxon>Bacteria</taxon>
        <taxon>Bacillati</taxon>
        <taxon>Actinomycetota</taxon>
        <taxon>Actinomycetes</taxon>
        <taxon>Bifidobacteriales</taxon>
        <taxon>Bifidobacteriaceae</taxon>
        <taxon>Bifidobacterium</taxon>
    </lineage>
</organism>
<evidence type="ECO:0000313" key="2">
    <source>
        <dbReference type="Proteomes" id="UP000451386"/>
    </source>
</evidence>
<comment type="caution">
    <text evidence="1">The sequence shown here is derived from an EMBL/GenBank/DDBJ whole genome shotgun (WGS) entry which is preliminary data.</text>
</comment>
<name>A0A7J5TM37_BIFBI</name>
<proteinExistence type="predicted"/>
<gene>
    <name evidence="1" type="ORF">GBA83_08810</name>
</gene>
<dbReference type="AlphaFoldDB" id="A0A7J5TM37"/>
<dbReference type="EMBL" id="WDOP01000009">
    <property type="protein sequence ID" value="KAB7486167.1"/>
    <property type="molecule type" value="Genomic_DNA"/>
</dbReference>
<accession>A0A7J5TM37</accession>
<sequence length="63" mass="7034">MEAQFGGGCSSNRWNCPFFAVFAFFAPFFTPENRWNEPFPAFFTPFSGLGAYAPARLTATLNL</sequence>
<dbReference type="RefSeq" id="WP_151910137.1">
    <property type="nucleotide sequence ID" value="NZ_JAKEYV010000001.1"/>
</dbReference>